<organism evidence="3 4">
    <name type="scientific">Rhodomicrobium udaipurense</name>
    <dbReference type="NCBI Taxonomy" id="1202716"/>
    <lineage>
        <taxon>Bacteria</taxon>
        <taxon>Pseudomonadati</taxon>
        <taxon>Pseudomonadota</taxon>
        <taxon>Alphaproteobacteria</taxon>
        <taxon>Hyphomicrobiales</taxon>
        <taxon>Hyphomicrobiaceae</taxon>
        <taxon>Rhodomicrobium</taxon>
    </lineage>
</organism>
<comment type="caution">
    <text evidence="3">The sequence shown here is derived from an EMBL/GenBank/DDBJ whole genome shotgun (WGS) entry which is preliminary data.</text>
</comment>
<feature type="region of interest" description="Disordered" evidence="2">
    <location>
        <begin position="1"/>
        <end position="70"/>
    </location>
</feature>
<evidence type="ECO:0000256" key="2">
    <source>
        <dbReference type="SAM" id="MobiDB-lite"/>
    </source>
</evidence>
<keyword evidence="4" id="KW-1185">Reference proteome</keyword>
<evidence type="ECO:0000313" key="3">
    <source>
        <dbReference type="EMBL" id="MBJ7543514.1"/>
    </source>
</evidence>
<evidence type="ECO:0000313" key="4">
    <source>
        <dbReference type="Proteomes" id="UP000623250"/>
    </source>
</evidence>
<gene>
    <name evidence="3" type="ORF">JDN41_08075</name>
</gene>
<protein>
    <submittedName>
        <fullName evidence="3">DUF1674 domain-containing protein</fullName>
    </submittedName>
</protein>
<name>A0A8I1GEJ8_9HYPH</name>
<comment type="similarity">
    <text evidence="1">Belongs to the SDHAF4 family.</text>
</comment>
<proteinExistence type="inferred from homology"/>
<sequence length="70" mass="7939">MTAENTEKTEPDDVEIERRRKEAAKRALAEAEARRLAAGEPERPREIGARKGLEPTRFGDWEKKGIASDF</sequence>
<dbReference type="RefSeq" id="WP_037235382.1">
    <property type="nucleotide sequence ID" value="NZ_JAEMUK010000014.1"/>
</dbReference>
<dbReference type="InterPro" id="IPR012875">
    <property type="entry name" value="SDHF4"/>
</dbReference>
<dbReference type="EMBL" id="JAEMUK010000014">
    <property type="protein sequence ID" value="MBJ7543514.1"/>
    <property type="molecule type" value="Genomic_DNA"/>
</dbReference>
<accession>A0A8I1GEJ8</accession>
<dbReference type="Pfam" id="PF07896">
    <property type="entry name" value="DUF1674"/>
    <property type="match status" value="1"/>
</dbReference>
<dbReference type="AlphaFoldDB" id="A0A8I1GEJ8"/>
<evidence type="ECO:0000256" key="1">
    <source>
        <dbReference type="ARBA" id="ARBA00005701"/>
    </source>
</evidence>
<reference evidence="3 4" key="1">
    <citation type="submission" date="2020-12" db="EMBL/GenBank/DDBJ databases">
        <title>Revised draft genomes of Rhodomicrobium vannielii ATCC 17100 and Rhodomicrobium udaipurense JA643.</title>
        <authorList>
            <person name="Conners E.M."/>
            <person name="Davenport E.J."/>
            <person name="Bose A."/>
        </authorList>
    </citation>
    <scope>NUCLEOTIDE SEQUENCE [LARGE SCALE GENOMIC DNA]</scope>
    <source>
        <strain evidence="3 4">JA643</strain>
    </source>
</reference>
<dbReference type="Proteomes" id="UP000623250">
    <property type="component" value="Unassembled WGS sequence"/>
</dbReference>